<dbReference type="SUPFAM" id="SSF48264">
    <property type="entry name" value="Cytochrome P450"/>
    <property type="match status" value="1"/>
</dbReference>
<evidence type="ECO:0000313" key="3">
    <source>
        <dbReference type="EMBL" id="SER36211.1"/>
    </source>
</evidence>
<comment type="similarity">
    <text evidence="1 2">Belongs to the cytochrome P450 family.</text>
</comment>
<keyword evidence="2" id="KW-0408">Iron</keyword>
<dbReference type="OrthoDB" id="3702027at2"/>
<dbReference type="GO" id="GO:0005506">
    <property type="term" value="F:iron ion binding"/>
    <property type="evidence" value="ECO:0007669"/>
    <property type="project" value="InterPro"/>
</dbReference>
<dbReference type="Proteomes" id="UP000199352">
    <property type="component" value="Unassembled WGS sequence"/>
</dbReference>
<dbReference type="GO" id="GO:0004497">
    <property type="term" value="F:monooxygenase activity"/>
    <property type="evidence" value="ECO:0007669"/>
    <property type="project" value="UniProtKB-KW"/>
</dbReference>
<dbReference type="Pfam" id="PF00067">
    <property type="entry name" value="p450"/>
    <property type="match status" value="1"/>
</dbReference>
<keyword evidence="2" id="KW-0503">Monooxygenase</keyword>
<dbReference type="InterPro" id="IPR002397">
    <property type="entry name" value="Cyt_P450_B"/>
</dbReference>
<dbReference type="InterPro" id="IPR017972">
    <property type="entry name" value="Cyt_P450_CS"/>
</dbReference>
<dbReference type="PROSITE" id="PS00086">
    <property type="entry name" value="CYTOCHROME_P450"/>
    <property type="match status" value="1"/>
</dbReference>
<dbReference type="STRING" id="402600.SAMN05216188_110250"/>
<evidence type="ECO:0000313" key="4">
    <source>
        <dbReference type="Proteomes" id="UP000199352"/>
    </source>
</evidence>
<keyword evidence="2" id="KW-0349">Heme</keyword>
<sequence length="407" mass="45208">MTTPLFDPYNAKLDEPWEQLAADRQGCPVAYSPHLDAVQISSYQGVKEFLAQHQDYTGTYSTLWPRTEPLPVDEQVFSSADQPRHTRQRKLFVRALSASRIATMRPFSEKLVNQLVDDIIEAGDTFALGPDFAMKVTAGHVAELLDIPEADRERFAYLSGLFERSTAGTGDDELIAQMDEWHRQLADVVAERRAAGEVDDDLITKLCFAEEDGDRLTELEVAALIRAMIRAGNTTTAATIINTVHALESHPEQKARYIGDIDGLTTSLVQEGLRYDGPVLGLWRRCSRDTSVAGHPLPAGQRVFTVTAAANHDPAVYDRADEFVVDRDWRNLPGHLSFGHGIHHCIGMNLAFLECEVALSTLYRRLPGLRLDEESTPVQAPGPVVRGWIGVRMRYDRDVLATGTKGD</sequence>
<dbReference type="GO" id="GO:0016705">
    <property type="term" value="F:oxidoreductase activity, acting on paired donors, with incorporation or reduction of molecular oxygen"/>
    <property type="evidence" value="ECO:0007669"/>
    <property type="project" value="InterPro"/>
</dbReference>
<reference evidence="4" key="1">
    <citation type="submission" date="2016-10" db="EMBL/GenBank/DDBJ databases">
        <authorList>
            <person name="Varghese N."/>
            <person name="Submissions S."/>
        </authorList>
    </citation>
    <scope>NUCLEOTIDE SEQUENCE [LARGE SCALE GENOMIC DNA]</scope>
    <source>
        <strain evidence="4">CGMCC 4.3525</strain>
    </source>
</reference>
<protein>
    <submittedName>
        <fullName evidence="3">Cytochrome P450</fullName>
    </submittedName>
</protein>
<dbReference type="AlphaFoldDB" id="A0A1H9NJY9"/>
<evidence type="ECO:0000256" key="1">
    <source>
        <dbReference type="ARBA" id="ARBA00010617"/>
    </source>
</evidence>
<name>A0A1H9NJY9_9PSEU</name>
<keyword evidence="2" id="KW-0560">Oxidoreductase</keyword>
<dbReference type="EMBL" id="FOFR01000010">
    <property type="protein sequence ID" value="SER36211.1"/>
    <property type="molecule type" value="Genomic_DNA"/>
</dbReference>
<dbReference type="InterPro" id="IPR001128">
    <property type="entry name" value="Cyt_P450"/>
</dbReference>
<accession>A0A1H9NJY9</accession>
<proteinExistence type="inferred from homology"/>
<gene>
    <name evidence="3" type="ORF">SAMN05216188_110250</name>
</gene>
<dbReference type="PANTHER" id="PTHR46696">
    <property type="entry name" value="P450, PUTATIVE (EUROFUNG)-RELATED"/>
    <property type="match status" value="1"/>
</dbReference>
<keyword evidence="4" id="KW-1185">Reference proteome</keyword>
<dbReference type="PANTHER" id="PTHR46696:SF1">
    <property type="entry name" value="CYTOCHROME P450 YJIB-RELATED"/>
    <property type="match status" value="1"/>
</dbReference>
<dbReference type="RefSeq" id="WP_089953597.1">
    <property type="nucleotide sequence ID" value="NZ_FOFR01000010.1"/>
</dbReference>
<dbReference type="Gene3D" id="1.10.630.10">
    <property type="entry name" value="Cytochrome P450"/>
    <property type="match status" value="1"/>
</dbReference>
<dbReference type="InterPro" id="IPR036396">
    <property type="entry name" value="Cyt_P450_sf"/>
</dbReference>
<dbReference type="PRINTS" id="PR00359">
    <property type="entry name" value="BP450"/>
</dbReference>
<keyword evidence="2" id="KW-0479">Metal-binding</keyword>
<evidence type="ECO:0000256" key="2">
    <source>
        <dbReference type="RuleBase" id="RU000461"/>
    </source>
</evidence>
<dbReference type="GO" id="GO:0020037">
    <property type="term" value="F:heme binding"/>
    <property type="evidence" value="ECO:0007669"/>
    <property type="project" value="InterPro"/>
</dbReference>
<organism evidence="3 4">
    <name type="scientific">Lentzea xinjiangensis</name>
    <dbReference type="NCBI Taxonomy" id="402600"/>
    <lineage>
        <taxon>Bacteria</taxon>
        <taxon>Bacillati</taxon>
        <taxon>Actinomycetota</taxon>
        <taxon>Actinomycetes</taxon>
        <taxon>Pseudonocardiales</taxon>
        <taxon>Pseudonocardiaceae</taxon>
        <taxon>Lentzea</taxon>
    </lineage>
</organism>